<feature type="compositionally biased region" description="Basic and acidic residues" evidence="7">
    <location>
        <begin position="207"/>
        <end position="216"/>
    </location>
</feature>
<dbReference type="VEuPathDB" id="FungiDB:PODANS_4_5210"/>
<evidence type="ECO:0000313" key="10">
    <source>
        <dbReference type="EMBL" id="CDP28743.1"/>
    </source>
</evidence>
<evidence type="ECO:0000313" key="9">
    <source>
        <dbReference type="EMBL" id="CAP67001.1"/>
    </source>
</evidence>
<evidence type="ECO:0000256" key="2">
    <source>
        <dbReference type="ARBA" id="ARBA00011050"/>
    </source>
</evidence>
<reference evidence="10" key="4">
    <citation type="submission" date="2015-04" db="EMBL/GenBank/DDBJ databases">
        <title>Maintaining two mating types: Structure of the mating type locus and its role in heterokaryosis in Podospora anserina.</title>
        <authorList>
            <person name="Grognet P."/>
            <person name="Bidard F."/>
            <person name="Kuchly C."/>
            <person name="Chan Ho Tong L."/>
            <person name="Coppin E."/>
            <person name="Ait Benkhali J."/>
            <person name="Couloux A."/>
            <person name="Wincker P."/>
            <person name="Debuchy R."/>
            <person name="Silar P."/>
        </authorList>
    </citation>
    <scope>NUCLEOTIDE SEQUENCE</scope>
</reference>
<reference evidence="9 11" key="1">
    <citation type="journal article" date="2008" name="Genome Biol.">
        <title>The genome sequence of the model ascomycete fungus Podospora anserina.</title>
        <authorList>
            <person name="Espagne E."/>
            <person name="Lespinet O."/>
            <person name="Malagnac F."/>
            <person name="Da Silva C."/>
            <person name="Jaillon O."/>
            <person name="Porcel B.M."/>
            <person name="Couloux A."/>
            <person name="Aury J.-M."/>
            <person name="Segurens B."/>
            <person name="Poulain J."/>
            <person name="Anthouard V."/>
            <person name="Grossetete S."/>
            <person name="Khalili H."/>
            <person name="Coppin E."/>
            <person name="Dequard-Chablat M."/>
            <person name="Picard M."/>
            <person name="Contamine V."/>
            <person name="Arnaise S."/>
            <person name="Bourdais A."/>
            <person name="Berteaux-Lecellier V."/>
            <person name="Gautheret D."/>
            <person name="de Vries R.P."/>
            <person name="Battaglia E."/>
            <person name="Coutinho P.M."/>
            <person name="Danchin E.G.J."/>
            <person name="Henrissat B."/>
            <person name="El Khoury R."/>
            <person name="Sainsard-Chanet A."/>
            <person name="Boivin A."/>
            <person name="Pinan-Lucarre B."/>
            <person name="Sellem C.H."/>
            <person name="Debuchy R."/>
            <person name="Wincker P."/>
            <person name="Weissenbach J."/>
            <person name="Silar P."/>
        </authorList>
    </citation>
    <scope>NUCLEOTIDE SEQUENCE [LARGE SCALE GENOMIC DNA]</scope>
    <source>
        <strain evidence="11">S / ATCC MYA-4624 / DSM 980 / FGSC 10383</strain>
        <strain evidence="9">S mat+</strain>
    </source>
</reference>
<dbReference type="OrthoDB" id="79252at2759"/>
<dbReference type="GO" id="GO:0031564">
    <property type="term" value="P:transcription antitermination"/>
    <property type="evidence" value="ECO:0007669"/>
    <property type="project" value="TreeGrafter"/>
</dbReference>
<dbReference type="Gene3D" id="1.10.472.30">
    <property type="entry name" value="Transcription elongation factor S-II, central domain"/>
    <property type="match status" value="1"/>
</dbReference>
<keyword evidence="4" id="KW-0479">Metal-binding</keyword>
<dbReference type="RefSeq" id="XP_001906335.1">
    <property type="nucleotide sequence ID" value="XM_001906300.1"/>
</dbReference>
<feature type="compositionally biased region" description="Polar residues" evidence="7">
    <location>
        <begin position="489"/>
        <end position="498"/>
    </location>
</feature>
<dbReference type="AlphaFoldDB" id="B2AQ62"/>
<reference evidence="9" key="2">
    <citation type="submission" date="2008-07" db="EMBL/GenBank/DDBJ databases">
        <authorList>
            <person name="Genoscope - CEA"/>
        </authorList>
    </citation>
    <scope>NUCLEOTIDE SEQUENCE</scope>
    <source>
        <strain evidence="9">S mat+</strain>
    </source>
</reference>
<feature type="compositionally biased region" description="Pro residues" evidence="7">
    <location>
        <begin position="867"/>
        <end position="877"/>
    </location>
</feature>
<gene>
    <name evidence="9" type="ORF">PODANS_4_5210</name>
</gene>
<dbReference type="SMART" id="SM00510">
    <property type="entry name" value="TFS2M"/>
    <property type="match status" value="1"/>
</dbReference>
<dbReference type="SUPFAM" id="SSF57903">
    <property type="entry name" value="FYVE/PHD zinc finger"/>
    <property type="match status" value="1"/>
</dbReference>
<evidence type="ECO:0000256" key="1">
    <source>
        <dbReference type="ARBA" id="ARBA00002311"/>
    </source>
</evidence>
<comment type="function">
    <text evidence="1">Negative regulator of transcription elongation.</text>
</comment>
<dbReference type="CDD" id="cd21538">
    <property type="entry name" value="SPOC_TFIIS"/>
    <property type="match status" value="1"/>
</dbReference>
<feature type="compositionally biased region" description="Polar residues" evidence="7">
    <location>
        <begin position="265"/>
        <end position="275"/>
    </location>
</feature>
<dbReference type="Pfam" id="PF07744">
    <property type="entry name" value="SPOC"/>
    <property type="match status" value="1"/>
</dbReference>
<dbReference type="InterPro" id="IPR019786">
    <property type="entry name" value="Zinc_finger_PHD-type_CS"/>
</dbReference>
<evidence type="ECO:0000256" key="3">
    <source>
        <dbReference type="ARBA" id="ARBA00021616"/>
    </source>
</evidence>
<dbReference type="PROSITE" id="PS01359">
    <property type="entry name" value="ZF_PHD_1"/>
    <property type="match status" value="1"/>
</dbReference>
<dbReference type="Pfam" id="PF07500">
    <property type="entry name" value="TFIIS_M"/>
    <property type="match status" value="1"/>
</dbReference>
<feature type="compositionally biased region" description="Low complexity" evidence="7">
    <location>
        <begin position="878"/>
        <end position="940"/>
    </location>
</feature>
<dbReference type="EMBL" id="FO904939">
    <property type="protein sequence ID" value="CDP28743.1"/>
    <property type="molecule type" value="Genomic_DNA"/>
</dbReference>
<feature type="compositionally biased region" description="Basic residues" evidence="7">
    <location>
        <begin position="91"/>
        <end position="101"/>
    </location>
</feature>
<dbReference type="Proteomes" id="UP000001197">
    <property type="component" value="Chromosome 4"/>
</dbReference>
<dbReference type="InterPro" id="IPR036575">
    <property type="entry name" value="TFIIS_cen_dom_sf"/>
</dbReference>
<feature type="compositionally biased region" description="Low complexity" evidence="7">
    <location>
        <begin position="502"/>
        <end position="511"/>
    </location>
</feature>
<name>B2AQ62_PODAN</name>
<dbReference type="GO" id="GO:0006368">
    <property type="term" value="P:transcription elongation by RNA polymerase II"/>
    <property type="evidence" value="ECO:0007669"/>
    <property type="project" value="TreeGrafter"/>
</dbReference>
<feature type="compositionally biased region" description="Basic and acidic residues" evidence="7">
    <location>
        <begin position="788"/>
        <end position="800"/>
    </location>
</feature>
<evidence type="ECO:0000256" key="6">
    <source>
        <dbReference type="ARBA" id="ARBA00022833"/>
    </source>
</evidence>
<feature type="compositionally biased region" description="Low complexity" evidence="7">
    <location>
        <begin position="13"/>
        <end position="37"/>
    </location>
</feature>
<dbReference type="InterPro" id="IPR001965">
    <property type="entry name" value="Znf_PHD"/>
</dbReference>
<dbReference type="GO" id="GO:0000977">
    <property type="term" value="F:RNA polymerase II transcription regulatory region sequence-specific DNA binding"/>
    <property type="evidence" value="ECO:0007669"/>
    <property type="project" value="TreeGrafter"/>
</dbReference>
<dbReference type="SUPFAM" id="SSF46942">
    <property type="entry name" value="Elongation factor TFIIS domain 2"/>
    <property type="match status" value="1"/>
</dbReference>
<protein>
    <recommendedName>
        <fullName evidence="3">Transcription factor BYE1</fullName>
    </recommendedName>
</protein>
<feature type="compositionally biased region" description="Basic and acidic residues" evidence="7">
    <location>
        <begin position="247"/>
        <end position="257"/>
    </location>
</feature>
<dbReference type="Pfam" id="PF23257">
    <property type="entry name" value="DUF7071"/>
    <property type="match status" value="1"/>
</dbReference>
<feature type="compositionally biased region" description="Basic residues" evidence="7">
    <location>
        <begin position="196"/>
        <end position="206"/>
    </location>
</feature>
<feature type="region of interest" description="Disordered" evidence="7">
    <location>
        <begin position="717"/>
        <end position="800"/>
    </location>
</feature>
<evidence type="ECO:0000256" key="5">
    <source>
        <dbReference type="ARBA" id="ARBA00022771"/>
    </source>
</evidence>
<dbReference type="PANTHER" id="PTHR11477:SF11">
    <property type="entry name" value="TRANSCRIPTION FACTOR BYE1"/>
    <property type="match status" value="1"/>
</dbReference>
<feature type="compositionally biased region" description="Low complexity" evidence="7">
    <location>
        <begin position="948"/>
        <end position="967"/>
    </location>
</feature>
<evidence type="ECO:0000313" key="11">
    <source>
        <dbReference type="Proteomes" id="UP000001197"/>
    </source>
</evidence>
<feature type="region of interest" description="Disordered" evidence="7">
    <location>
        <begin position="1"/>
        <end position="111"/>
    </location>
</feature>
<dbReference type="eggNOG" id="KOG1634">
    <property type="taxonomic scope" value="Eukaryota"/>
</dbReference>
<evidence type="ECO:0000256" key="7">
    <source>
        <dbReference type="SAM" id="MobiDB-lite"/>
    </source>
</evidence>
<feature type="compositionally biased region" description="Basic and acidic residues" evidence="7">
    <location>
        <begin position="453"/>
        <end position="463"/>
    </location>
</feature>
<dbReference type="STRING" id="515849.B2AQ62"/>
<keyword evidence="6" id="KW-0862">Zinc</keyword>
<dbReference type="InterPro" id="IPR012921">
    <property type="entry name" value="SPOC_C"/>
</dbReference>
<dbReference type="GO" id="GO:0031440">
    <property type="term" value="P:regulation of mRNA 3'-end processing"/>
    <property type="evidence" value="ECO:0007669"/>
    <property type="project" value="TreeGrafter"/>
</dbReference>
<dbReference type="EMBL" id="CU633895">
    <property type="protein sequence ID" value="CAP67001.1"/>
    <property type="molecule type" value="Genomic_DNA"/>
</dbReference>
<dbReference type="InterPro" id="IPR011011">
    <property type="entry name" value="Znf_FYVE_PHD"/>
</dbReference>
<feature type="compositionally biased region" description="Polar residues" evidence="7">
    <location>
        <begin position="736"/>
        <end position="753"/>
    </location>
</feature>
<dbReference type="InterPro" id="IPR055499">
    <property type="entry name" value="DUF7071"/>
</dbReference>
<evidence type="ECO:0000256" key="4">
    <source>
        <dbReference type="ARBA" id="ARBA00022723"/>
    </source>
</evidence>
<evidence type="ECO:0000259" key="8">
    <source>
        <dbReference type="PROSITE" id="PS51321"/>
    </source>
</evidence>
<accession>B2AQ62</accession>
<dbReference type="GeneID" id="6190540"/>
<dbReference type="PROSITE" id="PS51321">
    <property type="entry name" value="TFIIS_CENTRAL"/>
    <property type="match status" value="1"/>
</dbReference>
<feature type="compositionally biased region" description="Low complexity" evidence="7">
    <location>
        <begin position="1004"/>
        <end position="1015"/>
    </location>
</feature>
<feature type="region of interest" description="Disordered" evidence="7">
    <location>
        <begin position="857"/>
        <end position="1015"/>
    </location>
</feature>
<reference evidence="11" key="3">
    <citation type="journal article" date="2014" name="Genetics">
        <title>Maintaining two mating types: Structure of the mating type locus and its role in heterokaryosis in Podospora anserina.</title>
        <authorList>
            <person name="Grognet P."/>
            <person name="Bidard F."/>
            <person name="Kuchly C."/>
            <person name="Tong L.C.H."/>
            <person name="Coppin E."/>
            <person name="Benkhali J.A."/>
            <person name="Couloux A."/>
            <person name="Wincker P."/>
            <person name="Debuchy R."/>
            <person name="Silar P."/>
        </authorList>
    </citation>
    <scope>GENOME REANNOTATION</scope>
    <source>
        <strain evidence="11">S / ATCC MYA-4624 / DSM 980 / FGSC 10383</strain>
    </source>
</reference>
<comment type="similarity">
    <text evidence="2">Belongs to the BYE1 family.</text>
</comment>
<proteinExistence type="inferred from homology"/>
<dbReference type="InterPro" id="IPR013083">
    <property type="entry name" value="Znf_RING/FYVE/PHD"/>
</dbReference>
<feature type="compositionally biased region" description="Basic and acidic residues" evidence="7">
    <location>
        <begin position="186"/>
        <end position="195"/>
    </location>
</feature>
<dbReference type="SMART" id="SM00249">
    <property type="entry name" value="PHD"/>
    <property type="match status" value="1"/>
</dbReference>
<keyword evidence="11" id="KW-1185">Reference proteome</keyword>
<dbReference type="KEGG" id="pan:PODANSg3363"/>
<feature type="compositionally biased region" description="Polar residues" evidence="7">
    <location>
        <begin position="47"/>
        <end position="59"/>
    </location>
</feature>
<dbReference type="Gene3D" id="3.30.40.10">
    <property type="entry name" value="Zinc/RING finger domain, C3HC4 (zinc finger)"/>
    <property type="match status" value="1"/>
</dbReference>
<organism evidence="9">
    <name type="scientific">Podospora anserina (strain S / ATCC MYA-4624 / DSM 980 / FGSC 10383)</name>
    <name type="common">Pleurage anserina</name>
    <dbReference type="NCBI Taxonomy" id="515849"/>
    <lineage>
        <taxon>Eukaryota</taxon>
        <taxon>Fungi</taxon>
        <taxon>Dikarya</taxon>
        <taxon>Ascomycota</taxon>
        <taxon>Pezizomycotina</taxon>
        <taxon>Sordariomycetes</taxon>
        <taxon>Sordariomycetidae</taxon>
        <taxon>Sordariales</taxon>
        <taxon>Podosporaceae</taxon>
        <taxon>Podospora</taxon>
        <taxon>Podospora anserina</taxon>
    </lineage>
</organism>
<dbReference type="InterPro" id="IPR003618">
    <property type="entry name" value="TFIIS_cen_dom"/>
</dbReference>
<sequence>MSGKQQRARRLNPSRTPTPTPNSSSKSNRSSSSSSMAPRRRSARTTQTALKNQQLTLDFTSDPEPRRSVRATKGQHKAHEQLDQLVEPPKKRTGGSKKGKKAAPEPEEPEEEIIRCVCGATEQDEDSGEAWIACDTCTAWQHNICMGVSQFAEDIPKNYFCEQCKPENHKELLASMERGEKLWETRRKNYEEEKTKKKKGTKKGKKRTSDLKEEASRTPQQSPPPPPPPAPEPKKEKETKTSGQKRKTADGAQEKENKKLRKVTETQSVPVSTPAYTPPADLPSKATELPDSRQGVAKALVKSLVHSLGAAEKKGVVPSDGMPVSDRAERFALQIERAVYDTHPTQDSYRNQGRTLVHNLKSNLELGSRLLEGTLTPPMLAAMSTEELASKELQDQTAEMKARAEKQAIKITEDVPRIRRTHKGDEVIGDDNYAMTTEDIPSAPVRRPSAPKSEPRESSEASRARSASRGLAVDTQQSPSRADFDLNKVYSSVKSPAVSQRPAAPLAAAPATGPGVDPDVDRMLDDDGSQSPPYSPKEETDPDVAWRGNLVMNTIAEFQVTAKHIGGANPGESVGLTWDKVIPKNITVCGRIDEQAANVYLCGMRYSQVSEVIVVNLEPTSPQGKAGMQKLVEYFVNKKRYGVVDRKGLANVRDSYLVPVLPGAGGHPEFMMNLEDNFIPQLRTEPMLLAVFVYRWEDGKVQPKAPPVLTQAPVRHDYAQSPDTPTPTSAGFPLANRQSSTAPAYSPTVNSGAFPNYPTPPRNSATPLQQQVVAPPPQPQEPALSPEQARRAESQRRGEAEAREVLGQYMRSPTVAFLLPQAFAMTRSEWELIRRVYEREPKAREDLPYLSQVLEREAPGPQSQPSGPSPPPPPPLQQPQQQPQQPRPQQFQPPLQQHQQHQQQHFHPPPQQQRQPPYSHLQQVQPPQQHQQHQQHQQQQGAQRSPTQPHHPQLQPQQQQQQQQQSQAVPVRQTAVPPPQIPPAGHAAGPARQTPIPPPPIPPQATATTTAGSQP</sequence>
<feature type="compositionally biased region" description="Basic residues" evidence="7">
    <location>
        <begin position="1"/>
        <end position="12"/>
    </location>
</feature>
<feature type="compositionally biased region" description="Pro residues" evidence="7">
    <location>
        <begin position="221"/>
        <end position="231"/>
    </location>
</feature>
<dbReference type="GO" id="GO:0006362">
    <property type="term" value="P:transcription elongation by RNA polymerase I"/>
    <property type="evidence" value="ECO:0007669"/>
    <property type="project" value="TreeGrafter"/>
</dbReference>
<dbReference type="Pfam" id="PF20826">
    <property type="entry name" value="PHD_5"/>
    <property type="match status" value="1"/>
</dbReference>
<feature type="region of interest" description="Disordered" evidence="7">
    <location>
        <begin position="420"/>
        <end position="545"/>
    </location>
</feature>
<dbReference type="PANTHER" id="PTHR11477">
    <property type="entry name" value="TRANSCRIPTION FACTOR S-II ZINC FINGER DOMAIN-CONTAINING PROTEIN"/>
    <property type="match status" value="1"/>
</dbReference>
<dbReference type="GO" id="GO:0008270">
    <property type="term" value="F:zinc ion binding"/>
    <property type="evidence" value="ECO:0007669"/>
    <property type="project" value="UniProtKB-KW"/>
</dbReference>
<feature type="domain" description="TFIIS central" evidence="8">
    <location>
        <begin position="292"/>
        <end position="416"/>
    </location>
</feature>
<keyword evidence="5" id="KW-0863">Zinc-finger</keyword>
<dbReference type="GO" id="GO:0001139">
    <property type="term" value="F:RNA polymerase II complex recruiting activity"/>
    <property type="evidence" value="ECO:0007669"/>
    <property type="project" value="TreeGrafter"/>
</dbReference>
<feature type="region of interest" description="Disordered" evidence="7">
    <location>
        <begin position="186"/>
        <end position="289"/>
    </location>
</feature>
<dbReference type="GO" id="GO:0005634">
    <property type="term" value="C:nucleus"/>
    <property type="evidence" value="ECO:0007669"/>
    <property type="project" value="TreeGrafter"/>
</dbReference>
<dbReference type="HOGENOM" id="CLU_009292_0_0_1"/>